<accession>A0A3S5A3X1</accession>
<evidence type="ECO:0000256" key="1">
    <source>
        <dbReference type="SAM" id="MobiDB-lite"/>
    </source>
</evidence>
<dbReference type="EMBL" id="CAAALY010011358">
    <property type="protein sequence ID" value="VEL11284.1"/>
    <property type="molecule type" value="Genomic_DNA"/>
</dbReference>
<organism evidence="2 3">
    <name type="scientific">Protopolystoma xenopodis</name>
    <dbReference type="NCBI Taxonomy" id="117903"/>
    <lineage>
        <taxon>Eukaryota</taxon>
        <taxon>Metazoa</taxon>
        <taxon>Spiralia</taxon>
        <taxon>Lophotrochozoa</taxon>
        <taxon>Platyhelminthes</taxon>
        <taxon>Monogenea</taxon>
        <taxon>Polyopisthocotylea</taxon>
        <taxon>Polystomatidea</taxon>
        <taxon>Polystomatidae</taxon>
        <taxon>Protopolystoma</taxon>
    </lineage>
</organism>
<name>A0A3S5A3X1_9PLAT</name>
<proteinExistence type="predicted"/>
<gene>
    <name evidence="2" type="ORF">PXEA_LOCUS4724</name>
</gene>
<feature type="compositionally biased region" description="Basic residues" evidence="1">
    <location>
        <begin position="25"/>
        <end position="35"/>
    </location>
</feature>
<dbReference type="Proteomes" id="UP000784294">
    <property type="component" value="Unassembled WGS sequence"/>
</dbReference>
<evidence type="ECO:0000313" key="3">
    <source>
        <dbReference type="Proteomes" id="UP000784294"/>
    </source>
</evidence>
<comment type="caution">
    <text evidence="2">The sequence shown here is derived from an EMBL/GenBank/DDBJ whole genome shotgun (WGS) entry which is preliminary data.</text>
</comment>
<sequence>MLAAEDTTESDKSRHSQSCSQVTRPVKKRQRKARANRAPSADRLLVPPLAEVVMARSDGEFLGVCGVGVVGVVGGKKGVQAGRRFGATFCRVDFQPRTAESGRIPPFKTSLRSELVSKCEDCRSSHMPARTDTSTNREVEQTTGGLAGWLAEKEDADLTAHRHMYQFLNGPIVHTLANSCRCLYLLDGSAGAGPEVDMIQTSRGVGKAIRLSRLTSTHRHSDSMGEV</sequence>
<feature type="region of interest" description="Disordered" evidence="1">
    <location>
        <begin position="1"/>
        <end position="40"/>
    </location>
</feature>
<dbReference type="AlphaFoldDB" id="A0A3S5A3X1"/>
<reference evidence="2" key="1">
    <citation type="submission" date="2018-11" db="EMBL/GenBank/DDBJ databases">
        <authorList>
            <consortium name="Pathogen Informatics"/>
        </authorList>
    </citation>
    <scope>NUCLEOTIDE SEQUENCE</scope>
</reference>
<evidence type="ECO:0000313" key="2">
    <source>
        <dbReference type="EMBL" id="VEL11284.1"/>
    </source>
</evidence>
<protein>
    <submittedName>
        <fullName evidence="2">Uncharacterized protein</fullName>
    </submittedName>
</protein>
<keyword evidence="3" id="KW-1185">Reference proteome</keyword>